<protein>
    <submittedName>
        <fullName evidence="2">Filamentous hemagglutinin family N-terminal domain-containing protein</fullName>
    </submittedName>
</protein>
<sequence length="2334" mass="227123">MTRFVTPVGRHSRHRLLRSLLASTALASASLFLVGLPRMVAVAQSLPTSGTVAAGAVTINQAAPNRLVVNQSSAAAVTNWQSFSIGTGSSVAVVQPSTSAAMLARVTGTTTSTIAGSLTATGQLVLVNPNGISITPTGTVNAGSGFVATTLGISDSDFLNGKRGFTGNGASGAVSNAGTITVGPGGYAALIGGTVDNAGTISVPMGKVGLGSGELATLDFSGDGFLQVGVPTNAPGTGALVSNSGKIRANGGTVEIKAAAARDAARQAINMSGVVAARSVSGRDGNITLDGGHGAVVVAGKLNVASRDGKGGRVTVTGRDIKLAGATLDASGKTGGGTVRIGGDRQGKGTLARAETVSIDAASTIKADATSTGNGGDVVVWSDVRTAFAGLISAKGGALSGDGGEVEVSGKALLDYTGYTDLSAANGRFGTLLLDPYNVTISGDADSNASGFTATGNDSVISVATLQAALAGANVSISTGSGGAQAGNITVANAISWTAGTALTLTAANDITINAPITFGGATGAGLFLNATHALAINAPIQVRGAGAVALNYNPASTSNLSFGLTGSGFTGSLTYRSSTGAALTSGAGGTLSINGKAYTLLYSMSDVETLPGQNFGEGYFALAHDLDASGRTYNDALIGNTISDTFYGTLEGSGHIISNLTIISRVSGPIGLIGRLGRYGAAGNGTDGVVRNIGLVGGSVVSGGIGFESPEGTGGLVGANNGGTISNAYNTGTVSGEFRVGGLVGVNTEGRIISSYATGAVSAVAGPNAHDSIGGLVGASIADPIHNSGLVMVTNSYATGTVSGGSYVGGLIGSSGFSGGGYGGVVTDVYATGAVHGTGNYVGGLVGFHDGRLTNAYATGAVSGADYVGGVAGRYNGDSPFSTDILYATGAVSGRNFVGGLIGHNTSGLRGSHATGAVTGTGDYVGGLIGTNMAYLEAIYATGAVSSTGNNVGGLAGENQLGRLTGAYATGEVRGADSVGGLVGLNSGRVIDAYATGAVTGANHVGGLVGLGFWAREGISGTVTNAYATGAVSGNTNTGGLVGFATSGTTSNAYWDTQTSGQSTSSGGGAGLTTAQFQSGGAAALGSAFAGGAGGLYPYLASFYPDGVQAISGYAYSNAGTTPLASGLGGAQYVFASAGGANLAPVTTGADGYYYILMPNGTLASGGTRVLAYTTANNAATGTMTGANLVQAAGTAAGVDLYGGYLRSSTTSTLYSTAQSERASTLASLSSAQQGALAALAPFYIATHASGFTLDQTLDLSSGFGVQTTAGGLTVAASITLAGSNALTMASAGDLAINAPISVTGGGQVRLSHSTANTTTGGLTFGAGSALTFADGQSGQTLHVNGHEYMLVRSMAGIEGIDNQTGRYALAHDLDAGPNRMGAVATIFNGTLDGLGHTISNLTINDIPVEDISFFHYDYVGLIGQLTGTVRNIGVIGGSITGRNYTGALIGYNQGLVQNAYATARVTGYNLDLDASYTGGLVGSNAGTVSNSYAAGIVSGTSVIGGLVGENNGLIVASHAAGTVSGLRVIGGLVGFQTGTINNSYASGVVSGIGDVGGLVGSNSGNVDSSHASATVTGSGDNIGGLVGNNSIQSVNLQPRVGNSYATGAVSGRDNVGGLVGYNLKDVRGSYATGTVSGRDNVGGLAGYGQGNVFGNHASGAVIGFNNVGGLLGYGSGADSYATGAVTGISNVGGLAGSGGVGRSYATGAVTGTTNVGGLVGSGSASESHASGAVTGSDNVGGLVGYHTAGESVYQSHATGAVIGINNVGGLVGHSDQAASSASYATGAVSGVNRVGGLVGYLSKGPVGYGSTGLSFATGAVSGVSNVGGLVGESYKGNVGFAYATGAVSGTSNVGGLIGKTSGDLGNSQYGYVTSTYSTGVVSGTTNVGGLVGLNDLATITNGYWDIQTSGQSGSAGGTGLTTRQLQGLEPLSGSTYFSVAANLTNYFSGGMDGVYPFLSHFYPGYVQAISGYATTGTGAAAVAAQVALYQGGNQLGGTISTGANGYYYAIVAPHTLASGGSLGQSITLAGATAPSGLSYSDGLTIGANGHLAGLSIASGWRDITSAAPTWSALITAPMTAFGTDRYAALATSLASSSIRVNATGAGGFTLDSALALGSNDVTLVANGPLTLAETITANTITLASGGAFTNIAGANALNAGNRWLAYSANPADNRLGGLTPGFIQYNAAYGVTPVAETSGNGLLYTLAPVLTASLTGATTKTYDGTTTATLASGNYAMSPTVGGDSVTLTSLAGIAYDTANAGTGKIVTASGLDIASASNGAINVYGYQLASTTASGAVGMITPATLTYDAMTATRLYGDANPALTGAVTGFV</sequence>
<evidence type="ECO:0000313" key="3">
    <source>
        <dbReference type="Proteomes" id="UP000236743"/>
    </source>
</evidence>
<dbReference type="NCBIfam" id="TIGR01901">
    <property type="entry name" value="adhes_NPXG"/>
    <property type="match status" value="1"/>
</dbReference>
<feature type="domain" description="Filamentous haemagglutinin FhaB/tRNA nuclease CdiA-like TPS" evidence="1">
    <location>
        <begin position="43"/>
        <end position="157"/>
    </location>
</feature>
<organism evidence="2 3">
    <name type="scientific">Bosea lathyri</name>
    <dbReference type="NCBI Taxonomy" id="1036778"/>
    <lineage>
        <taxon>Bacteria</taxon>
        <taxon>Pseudomonadati</taxon>
        <taxon>Pseudomonadota</taxon>
        <taxon>Alphaproteobacteria</taxon>
        <taxon>Hyphomicrobiales</taxon>
        <taxon>Boseaceae</taxon>
        <taxon>Bosea</taxon>
    </lineage>
</organism>
<evidence type="ECO:0000313" key="2">
    <source>
        <dbReference type="EMBL" id="SEG72807.1"/>
    </source>
</evidence>
<name>A0A1H6CJ41_9HYPH</name>
<accession>A0A1H6CJ41</accession>
<dbReference type="InterPro" id="IPR041248">
    <property type="entry name" value="YDG"/>
</dbReference>
<gene>
    <name evidence="2" type="ORF">SAMN04488115_110171</name>
</gene>
<keyword evidence="3" id="KW-1185">Reference proteome</keyword>
<dbReference type="Gene3D" id="2.160.20.110">
    <property type="match status" value="7"/>
</dbReference>
<proteinExistence type="predicted"/>
<evidence type="ECO:0000259" key="1">
    <source>
        <dbReference type="SMART" id="SM00912"/>
    </source>
</evidence>
<dbReference type="InterPro" id="IPR008638">
    <property type="entry name" value="FhaB/CdiA-like_TPS"/>
</dbReference>
<dbReference type="InterPro" id="IPR012334">
    <property type="entry name" value="Pectin_lyas_fold"/>
</dbReference>
<dbReference type="EMBL" id="FNUY01000010">
    <property type="protein sequence ID" value="SEG72807.1"/>
    <property type="molecule type" value="Genomic_DNA"/>
</dbReference>
<dbReference type="InterPro" id="IPR011050">
    <property type="entry name" value="Pectin_lyase_fold/virulence"/>
</dbReference>
<dbReference type="Proteomes" id="UP000236743">
    <property type="component" value="Unassembled WGS sequence"/>
</dbReference>
<dbReference type="Pfam" id="PF05860">
    <property type="entry name" value="TPS"/>
    <property type="match status" value="1"/>
</dbReference>
<dbReference type="Gene3D" id="2.160.20.10">
    <property type="entry name" value="Single-stranded right-handed beta-helix, Pectin lyase-like"/>
    <property type="match status" value="1"/>
</dbReference>
<dbReference type="Pfam" id="PF18657">
    <property type="entry name" value="YDG"/>
    <property type="match status" value="1"/>
</dbReference>
<dbReference type="SMART" id="SM00912">
    <property type="entry name" value="Haemagg_act"/>
    <property type="match status" value="1"/>
</dbReference>
<dbReference type="RefSeq" id="WP_160115873.1">
    <property type="nucleotide sequence ID" value="NZ_FNUY01000010.1"/>
</dbReference>
<dbReference type="OrthoDB" id="1776524at2"/>
<reference evidence="2 3" key="1">
    <citation type="submission" date="2016-10" db="EMBL/GenBank/DDBJ databases">
        <authorList>
            <person name="de Groot N.N."/>
        </authorList>
    </citation>
    <scope>NUCLEOTIDE SEQUENCE [LARGE SCALE GENOMIC DNA]</scope>
    <source>
        <strain evidence="2 3">DSM 26656</strain>
    </source>
</reference>
<dbReference type="InterPro" id="IPR011493">
    <property type="entry name" value="GLUG"/>
</dbReference>
<feature type="non-terminal residue" evidence="2">
    <location>
        <position position="2334"/>
    </location>
</feature>
<dbReference type="SUPFAM" id="SSF51126">
    <property type="entry name" value="Pectin lyase-like"/>
    <property type="match status" value="1"/>
</dbReference>
<dbReference type="Pfam" id="PF07581">
    <property type="entry name" value="Glug"/>
    <property type="match status" value="3"/>
</dbReference>